<protein>
    <submittedName>
        <fullName evidence="3">BAR/IMD domain containing adaptor protein 2 like 1b</fullName>
    </submittedName>
</protein>
<dbReference type="InterPro" id="IPR027681">
    <property type="entry name" value="IRSp53/IRTKS/Pinkbar"/>
</dbReference>
<dbReference type="InterPro" id="IPR013606">
    <property type="entry name" value="I-BAR_dom"/>
</dbReference>
<dbReference type="OMA" id="NSWQDQC"/>
<dbReference type="GO" id="GO:0051017">
    <property type="term" value="P:actin filament bundle assembly"/>
    <property type="evidence" value="ECO:0007669"/>
    <property type="project" value="TreeGrafter"/>
</dbReference>
<proteinExistence type="predicted"/>
<name>A0A3B3DJ45_ORYME</name>
<dbReference type="InterPro" id="IPR027267">
    <property type="entry name" value="AH/BAR_dom_sf"/>
</dbReference>
<dbReference type="GO" id="GO:0051764">
    <property type="term" value="P:actin crosslink formation"/>
    <property type="evidence" value="ECO:0007669"/>
    <property type="project" value="TreeGrafter"/>
</dbReference>
<dbReference type="GO" id="GO:0007009">
    <property type="term" value="P:plasma membrane organization"/>
    <property type="evidence" value="ECO:0007669"/>
    <property type="project" value="InterPro"/>
</dbReference>
<dbReference type="GO" id="GO:0005829">
    <property type="term" value="C:cytosol"/>
    <property type="evidence" value="ECO:0007669"/>
    <property type="project" value="TreeGrafter"/>
</dbReference>
<reference evidence="3" key="2">
    <citation type="submission" date="2025-09" db="UniProtKB">
        <authorList>
            <consortium name="Ensembl"/>
        </authorList>
    </citation>
    <scope>IDENTIFICATION</scope>
</reference>
<dbReference type="PROSITE" id="PS51338">
    <property type="entry name" value="IMD"/>
    <property type="match status" value="1"/>
</dbReference>
<feature type="compositionally biased region" description="Low complexity" evidence="1">
    <location>
        <begin position="323"/>
        <end position="338"/>
    </location>
</feature>
<feature type="region of interest" description="Disordered" evidence="1">
    <location>
        <begin position="314"/>
        <end position="364"/>
    </location>
</feature>
<sequence>MSKSAEEVSKLTETTYRNVMEHFNPGLRNLVNLGKNYEKSVSAMAMAGRLYFDALSKIGENATSSPVSKELGSVLMEISEVHRRAQYELEENFKRFHREIITELERKTDMDVKYMTATFKRYQMEHKVKQDSLERSQSDLKKLRRKSQGKNANKYENKESECLETLTNRQTDMQLFIADGCKEALLEEKRRFCFLVDKHCMLTYQFGSFHDKVRISLCLGDTNLVTGLSNRRKKSRLTPVSWVSAQNAHNETFDTKDFLLNFTSRGWFPSSYCRDSTFLETAVPFRSRSVVNLHHQDTETDEATMVLPPADYCDTPQRNSIKNSVSTSSSGVQSNGTSRAPGGNPFATVRLRPTVTNDRSAPAI</sequence>
<dbReference type="GO" id="GO:0005654">
    <property type="term" value="C:nucleoplasm"/>
    <property type="evidence" value="ECO:0007669"/>
    <property type="project" value="TreeGrafter"/>
</dbReference>
<evidence type="ECO:0000313" key="3">
    <source>
        <dbReference type="Ensembl" id="ENSOMEP00000029415.1"/>
    </source>
</evidence>
<evidence type="ECO:0000256" key="1">
    <source>
        <dbReference type="SAM" id="MobiDB-lite"/>
    </source>
</evidence>
<dbReference type="SUPFAM" id="SSF103657">
    <property type="entry name" value="BAR/IMD domain-like"/>
    <property type="match status" value="1"/>
</dbReference>
<dbReference type="Proteomes" id="UP000261560">
    <property type="component" value="Unplaced"/>
</dbReference>
<keyword evidence="4" id="KW-1185">Reference proteome</keyword>
<feature type="compositionally biased region" description="Polar residues" evidence="1">
    <location>
        <begin position="354"/>
        <end position="364"/>
    </location>
</feature>
<dbReference type="Pfam" id="PF08397">
    <property type="entry name" value="IMD"/>
    <property type="match status" value="1"/>
</dbReference>
<accession>A0A3B3DJ45</accession>
<dbReference type="PaxDb" id="30732-ENSOMEP00000029415"/>
<evidence type="ECO:0000313" key="4">
    <source>
        <dbReference type="Proteomes" id="UP000261560"/>
    </source>
</evidence>
<dbReference type="STRING" id="30732.ENSOMEP00000029415"/>
<organism evidence="3 4">
    <name type="scientific">Oryzias melastigma</name>
    <name type="common">Marine medaka</name>
    <dbReference type="NCBI Taxonomy" id="30732"/>
    <lineage>
        <taxon>Eukaryota</taxon>
        <taxon>Metazoa</taxon>
        <taxon>Chordata</taxon>
        <taxon>Craniata</taxon>
        <taxon>Vertebrata</taxon>
        <taxon>Euteleostomi</taxon>
        <taxon>Actinopterygii</taxon>
        <taxon>Neopterygii</taxon>
        <taxon>Teleostei</taxon>
        <taxon>Neoteleostei</taxon>
        <taxon>Acanthomorphata</taxon>
        <taxon>Ovalentaria</taxon>
        <taxon>Atherinomorphae</taxon>
        <taxon>Beloniformes</taxon>
        <taxon>Adrianichthyidae</taxon>
        <taxon>Oryziinae</taxon>
        <taxon>Oryzias</taxon>
    </lineage>
</organism>
<dbReference type="FunFam" id="1.20.1270.60:FF:000043">
    <property type="entry name" value="Brain-specific angiogenesis inhibitor 1-associated protein 2-like 1"/>
    <property type="match status" value="1"/>
</dbReference>
<feature type="region of interest" description="Disordered" evidence="1">
    <location>
        <begin position="133"/>
        <end position="156"/>
    </location>
</feature>
<reference evidence="3" key="1">
    <citation type="submission" date="2025-08" db="UniProtKB">
        <authorList>
            <consortium name="Ensembl"/>
        </authorList>
    </citation>
    <scope>IDENTIFICATION</scope>
</reference>
<dbReference type="PANTHER" id="PTHR14206">
    <property type="entry name" value="BRAIN-SPECIFIC ANGIOGENESIS INHIBITOR 1-ASSOCIATED PROTEIN 2"/>
    <property type="match status" value="1"/>
</dbReference>
<evidence type="ECO:0000259" key="2">
    <source>
        <dbReference type="PROSITE" id="PS51338"/>
    </source>
</evidence>
<dbReference type="GeneTree" id="ENSGT00940000153560"/>
<dbReference type="PANTHER" id="PTHR14206:SF4">
    <property type="entry name" value="BRAIN-SPECIFIC ANGIOGENESIS INHIBITOR 1-ASSOCIATED PROTEIN 2-LIKE PROTEIN 1"/>
    <property type="match status" value="1"/>
</dbReference>
<dbReference type="Ensembl" id="ENSOMET00000032440.1">
    <property type="protein sequence ID" value="ENSOMEP00000029415.1"/>
    <property type="gene ID" value="ENSOMEG00000013083.1"/>
</dbReference>
<dbReference type="Gene3D" id="1.20.1270.60">
    <property type="entry name" value="Arfaptin homology (AH) domain/BAR domain"/>
    <property type="match status" value="1"/>
</dbReference>
<feature type="domain" description="IMD" evidence="2">
    <location>
        <begin position="1"/>
        <end position="200"/>
    </location>
</feature>
<dbReference type="GO" id="GO:0030838">
    <property type="term" value="P:positive regulation of actin filament polymerization"/>
    <property type="evidence" value="ECO:0007669"/>
    <property type="project" value="TreeGrafter"/>
</dbReference>
<dbReference type="AlphaFoldDB" id="A0A3B3DJ45"/>